<comment type="similarity">
    <text evidence="2">Belongs to the TRAFAC class translation factor GTPase superfamily. Classic translation factor GTPase family. IF-2 subfamily.</text>
</comment>
<organism evidence="13 14">
    <name type="scientific">Jimgerdemannia flammicorona</name>
    <dbReference type="NCBI Taxonomy" id="994334"/>
    <lineage>
        <taxon>Eukaryota</taxon>
        <taxon>Fungi</taxon>
        <taxon>Fungi incertae sedis</taxon>
        <taxon>Mucoromycota</taxon>
        <taxon>Mucoromycotina</taxon>
        <taxon>Endogonomycetes</taxon>
        <taxon>Endogonales</taxon>
        <taxon>Endogonaceae</taxon>
        <taxon>Jimgerdemannia</taxon>
    </lineage>
</organism>
<dbReference type="Pfam" id="PF11987">
    <property type="entry name" value="IF-2"/>
    <property type="match status" value="1"/>
</dbReference>
<keyword evidence="5" id="KW-0648">Protein biosynthesis</keyword>
<dbReference type="CDD" id="cd01887">
    <property type="entry name" value="IF2_eIF5B"/>
    <property type="match status" value="1"/>
</dbReference>
<dbReference type="InterPro" id="IPR000795">
    <property type="entry name" value="T_Tr_GTP-bd_dom"/>
</dbReference>
<dbReference type="SUPFAM" id="SSF52156">
    <property type="entry name" value="Initiation factor IF2/eIF5b, domain 3"/>
    <property type="match status" value="1"/>
</dbReference>
<dbReference type="NCBIfam" id="TIGR00231">
    <property type="entry name" value="small_GTP"/>
    <property type="match status" value="1"/>
</dbReference>
<dbReference type="InterPro" id="IPR027417">
    <property type="entry name" value="P-loop_NTPase"/>
</dbReference>
<dbReference type="FunFam" id="3.40.50.300:FF:000019">
    <property type="entry name" value="Translation initiation factor IF-2"/>
    <property type="match status" value="1"/>
</dbReference>
<dbReference type="FunFam" id="2.40.30.10:FF:000126">
    <property type="entry name" value="Mitochondrial translation initiation factor"/>
    <property type="match status" value="1"/>
</dbReference>
<evidence type="ECO:0000256" key="5">
    <source>
        <dbReference type="ARBA" id="ARBA00022917"/>
    </source>
</evidence>
<dbReference type="PANTHER" id="PTHR43381">
    <property type="entry name" value="TRANSLATION INITIATION FACTOR IF-2-RELATED"/>
    <property type="match status" value="1"/>
</dbReference>
<dbReference type="Pfam" id="PF00009">
    <property type="entry name" value="GTP_EFTU"/>
    <property type="match status" value="1"/>
</dbReference>
<dbReference type="Proteomes" id="UP000274822">
    <property type="component" value="Unassembled WGS sequence"/>
</dbReference>
<evidence type="ECO:0000256" key="3">
    <source>
        <dbReference type="ARBA" id="ARBA00022540"/>
    </source>
</evidence>
<evidence type="ECO:0000256" key="6">
    <source>
        <dbReference type="ARBA" id="ARBA00022946"/>
    </source>
</evidence>
<dbReference type="GO" id="GO:0032543">
    <property type="term" value="P:mitochondrial translation"/>
    <property type="evidence" value="ECO:0007669"/>
    <property type="project" value="UniProtKB-ARBA"/>
</dbReference>
<sequence length="820" mass="89835">MFSTTLRTTLRDLSISSLPRRQYARDSCTRPAIAFCRTVKNTVGQYRSLHATCYMRFRPLPQDARSVGPGSKNTSSLSGLGAPVVEKEYSARKFREPAVALLRKVDSQAKKWHSSNAGRFREKPVDDLTNTKWARPTERRANQAENSRRGRDRPPNDRGFSKFQEAVPIQAPKPIKKPPVVAKVQRDVFIPEVVNVTNLTKILGVRLEMLVRTMHRLGMENATHDHLLNSDEASLIAMELDLNPIVDSEAAIDLYPRILPADMSSFPLRPPVVTIMGHVDHGKTTLLDTLRKTAVAAGEAGGITQHIGAFSVDLPSGKRITFLDTPGHAAFSAMRSRGANVTDIVVLVVAADDGVMPQTIEAIKHAQAANVPIVVAINKCDKHDADPRKAKEGLLQHGIQLEEFGGETPAVEVSGITGLGLPELEETVVTLAEVLELRADKGGAAEGVVIESQVEKGRGTMATVLVKQGTLTVGSYIVAGTTWCKIRSMTDDKGRPVKEAGPGAPVKVIGWKEMPNAGDEILQAEDEALAKTVVENRITKQQRETQLRDLEVINDKRRKDKEAGTMERAVEKAQRKELWMFHHGMIKDLPDAANIINEDDEGDTKKAKVEVKEFRAVVKGDVSGTVGTVVDCLNGLCTPEIKVKVVGSGVGNITDGDVQLAAACEASIIGFNVKTDRKIQHDASVARVPIKSYDVIYKLLDDIKLTLGEMLPPIVTTQVNGEATVLQIFQINTQGRETKAVAGCRVTNGSMTKIGRVRIIRDHKQIWEGELETLRQVKKDIMEAKKGLECGMSFNDFYDFKEGDVIQSVVTVTTPRSYNT</sequence>
<dbReference type="InterPro" id="IPR005225">
    <property type="entry name" value="Small_GTP-bd"/>
</dbReference>
<dbReference type="InterPro" id="IPR015760">
    <property type="entry name" value="TIF_IF2"/>
</dbReference>
<gene>
    <name evidence="13" type="ORF">BC938DRAFT_482819</name>
</gene>
<dbReference type="SUPFAM" id="SSF52540">
    <property type="entry name" value="P-loop containing nucleoside triphosphate hydrolases"/>
    <property type="match status" value="1"/>
</dbReference>
<comment type="function">
    <text evidence="9">One of the essential components for the initiation of protein synthesis. Protects formylmethionyl-tRNA from spontaneous hydrolysis and promotes its binding to the 30S ribosomal subunits. Also involved in the hydrolysis of GTP during the formation of the 70S ribosomal complex.</text>
</comment>
<protein>
    <recommendedName>
        <fullName evidence="10">Translation initiation factor IF-2, mitochondrial</fullName>
    </recommendedName>
</protein>
<evidence type="ECO:0000313" key="13">
    <source>
        <dbReference type="EMBL" id="RUS34017.1"/>
    </source>
</evidence>
<dbReference type="InterPro" id="IPR036925">
    <property type="entry name" value="TIF_IF2_dom3_sf"/>
</dbReference>
<dbReference type="Pfam" id="PF22042">
    <property type="entry name" value="EF-G_D2"/>
    <property type="match status" value="1"/>
</dbReference>
<evidence type="ECO:0000256" key="8">
    <source>
        <dbReference type="ARBA" id="ARBA00023134"/>
    </source>
</evidence>
<dbReference type="InterPro" id="IPR044145">
    <property type="entry name" value="IF2_II"/>
</dbReference>
<feature type="domain" description="Tr-type G" evidence="12">
    <location>
        <begin position="268"/>
        <end position="436"/>
    </location>
</feature>
<feature type="compositionally biased region" description="Basic and acidic residues" evidence="11">
    <location>
        <begin position="135"/>
        <end position="160"/>
    </location>
</feature>
<evidence type="ECO:0000256" key="4">
    <source>
        <dbReference type="ARBA" id="ARBA00022741"/>
    </source>
</evidence>
<evidence type="ECO:0000256" key="1">
    <source>
        <dbReference type="ARBA" id="ARBA00004173"/>
    </source>
</evidence>
<evidence type="ECO:0000259" key="12">
    <source>
        <dbReference type="PROSITE" id="PS51722"/>
    </source>
</evidence>
<dbReference type="AlphaFoldDB" id="A0A433QWD3"/>
<dbReference type="Gene3D" id="2.40.30.10">
    <property type="entry name" value="Translation factors"/>
    <property type="match status" value="2"/>
</dbReference>
<evidence type="ECO:0000256" key="2">
    <source>
        <dbReference type="ARBA" id="ARBA00007733"/>
    </source>
</evidence>
<dbReference type="InterPro" id="IPR053905">
    <property type="entry name" value="EF-G-like_DII"/>
</dbReference>
<dbReference type="InterPro" id="IPR009000">
    <property type="entry name" value="Transl_B-barrel_sf"/>
</dbReference>
<dbReference type="GO" id="GO:0005525">
    <property type="term" value="F:GTP binding"/>
    <property type="evidence" value="ECO:0007669"/>
    <property type="project" value="UniProtKB-KW"/>
</dbReference>
<keyword evidence="8" id="KW-0342">GTP-binding</keyword>
<dbReference type="EMBL" id="RBNJ01000788">
    <property type="protein sequence ID" value="RUS34017.1"/>
    <property type="molecule type" value="Genomic_DNA"/>
</dbReference>
<evidence type="ECO:0000313" key="14">
    <source>
        <dbReference type="Proteomes" id="UP000274822"/>
    </source>
</evidence>
<dbReference type="FunFam" id="3.40.50.10050:FF:000001">
    <property type="entry name" value="Translation initiation factor IF-2"/>
    <property type="match status" value="1"/>
</dbReference>
<dbReference type="CDD" id="cd03702">
    <property type="entry name" value="IF2_mtIF2_II"/>
    <property type="match status" value="1"/>
</dbReference>
<dbReference type="PANTHER" id="PTHR43381:SF20">
    <property type="entry name" value="TRANSLATION INITIATION FACTOR IF-2, MITOCHONDRIAL"/>
    <property type="match status" value="1"/>
</dbReference>
<comment type="caution">
    <text evidence="13">The sequence shown here is derived from an EMBL/GenBank/DDBJ whole genome shotgun (WGS) entry which is preliminary data.</text>
</comment>
<evidence type="ECO:0000256" key="7">
    <source>
        <dbReference type="ARBA" id="ARBA00023128"/>
    </source>
</evidence>
<dbReference type="InterPro" id="IPR000178">
    <property type="entry name" value="TF_IF2_bacterial-like"/>
</dbReference>
<keyword evidence="3" id="KW-0396">Initiation factor</keyword>
<proteinExistence type="inferred from homology"/>
<dbReference type="GO" id="GO:0003743">
    <property type="term" value="F:translation initiation factor activity"/>
    <property type="evidence" value="ECO:0007669"/>
    <property type="project" value="UniProtKB-KW"/>
</dbReference>
<feature type="region of interest" description="Disordered" evidence="11">
    <location>
        <begin position="112"/>
        <end position="168"/>
    </location>
</feature>
<evidence type="ECO:0000256" key="10">
    <source>
        <dbReference type="ARBA" id="ARBA00044200"/>
    </source>
</evidence>
<evidence type="ECO:0000256" key="11">
    <source>
        <dbReference type="SAM" id="MobiDB-lite"/>
    </source>
</evidence>
<accession>A0A433QWD3</accession>
<keyword evidence="7" id="KW-0496">Mitochondrion</keyword>
<reference evidence="13 14" key="1">
    <citation type="journal article" date="2018" name="New Phytol.">
        <title>Phylogenomics of Endogonaceae and evolution of mycorrhizas within Mucoromycota.</title>
        <authorList>
            <person name="Chang Y."/>
            <person name="Desiro A."/>
            <person name="Na H."/>
            <person name="Sandor L."/>
            <person name="Lipzen A."/>
            <person name="Clum A."/>
            <person name="Barry K."/>
            <person name="Grigoriev I.V."/>
            <person name="Martin F.M."/>
            <person name="Stajich J.E."/>
            <person name="Smith M.E."/>
            <person name="Bonito G."/>
            <person name="Spatafora J.W."/>
        </authorList>
    </citation>
    <scope>NUCLEOTIDE SEQUENCE [LARGE SCALE GENOMIC DNA]</scope>
    <source>
        <strain evidence="13 14">AD002</strain>
    </source>
</reference>
<dbReference type="InterPro" id="IPR023115">
    <property type="entry name" value="TIF_IF2_dom3"/>
</dbReference>
<dbReference type="FunFam" id="2.40.30.10:FF:000008">
    <property type="entry name" value="Translation initiation factor IF-2"/>
    <property type="match status" value="1"/>
</dbReference>
<dbReference type="SUPFAM" id="SSF50447">
    <property type="entry name" value="Translation proteins"/>
    <property type="match status" value="2"/>
</dbReference>
<name>A0A433QWD3_9FUNG</name>
<evidence type="ECO:0000256" key="9">
    <source>
        <dbReference type="ARBA" id="ARBA00025162"/>
    </source>
</evidence>
<comment type="subcellular location">
    <subcellularLocation>
        <location evidence="1">Mitochondrion</location>
    </subcellularLocation>
</comment>
<dbReference type="Gene3D" id="3.40.50.10050">
    <property type="entry name" value="Translation initiation factor IF- 2, domain 3"/>
    <property type="match status" value="1"/>
</dbReference>
<keyword evidence="4" id="KW-0547">Nucleotide-binding</keyword>
<dbReference type="HAMAP" id="MF_00100_B">
    <property type="entry name" value="IF_2_B"/>
    <property type="match status" value="1"/>
</dbReference>
<dbReference type="GO" id="GO:0005739">
    <property type="term" value="C:mitochondrion"/>
    <property type="evidence" value="ECO:0007669"/>
    <property type="project" value="UniProtKB-SubCell"/>
</dbReference>
<dbReference type="CDD" id="cd03692">
    <property type="entry name" value="mtIF2_IVc"/>
    <property type="match status" value="1"/>
</dbReference>
<keyword evidence="14" id="KW-1185">Reference proteome</keyword>
<keyword evidence="6" id="KW-0809">Transit peptide</keyword>
<dbReference type="GO" id="GO:0003924">
    <property type="term" value="F:GTPase activity"/>
    <property type="evidence" value="ECO:0007669"/>
    <property type="project" value="InterPro"/>
</dbReference>
<dbReference type="Gene3D" id="3.40.50.300">
    <property type="entry name" value="P-loop containing nucleotide triphosphate hydrolases"/>
    <property type="match status" value="1"/>
</dbReference>
<dbReference type="PROSITE" id="PS51722">
    <property type="entry name" value="G_TR_2"/>
    <property type="match status" value="1"/>
</dbReference>